<proteinExistence type="predicted"/>
<organism evidence="1 2">
    <name type="scientific">Carnobacterium antarcticum</name>
    <dbReference type="NCBI Taxonomy" id="2126436"/>
    <lineage>
        <taxon>Bacteria</taxon>
        <taxon>Bacillati</taxon>
        <taxon>Bacillota</taxon>
        <taxon>Bacilli</taxon>
        <taxon>Lactobacillales</taxon>
        <taxon>Carnobacteriaceae</taxon>
        <taxon>Carnobacterium</taxon>
    </lineage>
</organism>
<accession>A0ABW4NQF3</accession>
<sequence length="103" mass="12444">MTFKEFIAYMDKNLTSKDTFYEKALEDQLARNARRAPAKRWNETKLDRAVDKLWVELMKNVYDKFKMTIRTQSSDPYQAWIDYIEKTEALENLDDMMIDLEFN</sequence>
<comment type="caution">
    <text evidence="1">The sequence shown here is derived from an EMBL/GenBank/DDBJ whole genome shotgun (WGS) entry which is preliminary data.</text>
</comment>
<dbReference type="EMBL" id="JBHUFF010000020">
    <property type="protein sequence ID" value="MFD1800355.1"/>
    <property type="molecule type" value="Genomic_DNA"/>
</dbReference>
<evidence type="ECO:0000313" key="2">
    <source>
        <dbReference type="Proteomes" id="UP001597285"/>
    </source>
</evidence>
<reference evidence="2" key="1">
    <citation type="journal article" date="2019" name="Int. J. Syst. Evol. Microbiol.">
        <title>The Global Catalogue of Microorganisms (GCM) 10K type strain sequencing project: providing services to taxonomists for standard genome sequencing and annotation.</title>
        <authorList>
            <consortium name="The Broad Institute Genomics Platform"/>
            <consortium name="The Broad Institute Genome Sequencing Center for Infectious Disease"/>
            <person name="Wu L."/>
            <person name="Ma J."/>
        </authorList>
    </citation>
    <scope>NUCLEOTIDE SEQUENCE [LARGE SCALE GENOMIC DNA]</scope>
    <source>
        <strain evidence="2">KCTC 42143</strain>
    </source>
</reference>
<dbReference type="Proteomes" id="UP001597285">
    <property type="component" value="Unassembled WGS sequence"/>
</dbReference>
<gene>
    <name evidence="1" type="ORF">ACFSBK_10900</name>
</gene>
<keyword evidence="2" id="KW-1185">Reference proteome</keyword>
<evidence type="ECO:0000313" key="1">
    <source>
        <dbReference type="EMBL" id="MFD1800355.1"/>
    </source>
</evidence>
<protein>
    <submittedName>
        <fullName evidence="1">Uncharacterized protein</fullName>
    </submittedName>
</protein>
<dbReference type="RefSeq" id="WP_058918634.1">
    <property type="nucleotide sequence ID" value="NZ_JBHSQC010000008.1"/>
</dbReference>
<name>A0ABW4NQF3_9LACT</name>